<gene>
    <name evidence="1" type="ORF">ACT17_06380</name>
</gene>
<proteinExistence type="predicted"/>
<dbReference type="AlphaFoldDB" id="A0A0J8UDT6"/>
<dbReference type="RefSeq" id="WP_048895602.1">
    <property type="nucleotide sequence ID" value="NZ_LFOD01000003.1"/>
</dbReference>
<evidence type="ECO:0000313" key="2">
    <source>
        <dbReference type="Proteomes" id="UP000037594"/>
    </source>
</evidence>
<accession>A0A0J8UDT6</accession>
<dbReference type="Proteomes" id="UP000037594">
    <property type="component" value="Unassembled WGS sequence"/>
</dbReference>
<reference evidence="1 2" key="1">
    <citation type="submission" date="2015-06" db="EMBL/GenBank/DDBJ databases">
        <title>Genome sequence of Mycobacterium conceptionense strain MLE.</title>
        <authorList>
            <person name="Greninger A.L."/>
            <person name="Cunningham G."/>
            <person name="Chiu C.Y."/>
            <person name="Miller S."/>
        </authorList>
    </citation>
    <scope>NUCLEOTIDE SEQUENCE [LARGE SCALE GENOMIC DNA]</scope>
    <source>
        <strain evidence="1 2">MLE</strain>
    </source>
</reference>
<organism evidence="1 2">
    <name type="scientific">Mycolicibacterium conceptionense</name>
    <dbReference type="NCBI Taxonomy" id="451644"/>
    <lineage>
        <taxon>Bacteria</taxon>
        <taxon>Bacillati</taxon>
        <taxon>Actinomycetota</taxon>
        <taxon>Actinomycetes</taxon>
        <taxon>Mycobacteriales</taxon>
        <taxon>Mycobacteriaceae</taxon>
        <taxon>Mycolicibacterium</taxon>
    </lineage>
</organism>
<dbReference type="EMBL" id="LFOD01000003">
    <property type="protein sequence ID" value="KMV19658.1"/>
    <property type="molecule type" value="Genomic_DNA"/>
</dbReference>
<evidence type="ECO:0000313" key="1">
    <source>
        <dbReference type="EMBL" id="KMV19658.1"/>
    </source>
</evidence>
<dbReference type="OrthoDB" id="5150096at2"/>
<name>A0A0J8UDT6_9MYCO</name>
<protein>
    <submittedName>
        <fullName evidence="1">Uncharacterized protein</fullName>
    </submittedName>
</protein>
<dbReference type="PATRIC" id="fig|451644.5.peg.1307"/>
<comment type="caution">
    <text evidence="1">The sequence shown here is derived from an EMBL/GenBank/DDBJ whole genome shotgun (WGS) entry which is preliminary data.</text>
</comment>
<sequence>MKASTPTIHCDAEDGECGAWEVDHYESCATSVGGILITKYRRAPGWDNGEDADFCPEHAAGVEVGDQ</sequence>